<dbReference type="GO" id="GO:0006355">
    <property type="term" value="P:regulation of DNA-templated transcription"/>
    <property type="evidence" value="ECO:0007669"/>
    <property type="project" value="UniProtKB-ARBA"/>
</dbReference>
<comment type="similarity">
    <text evidence="1">Belongs to the class IV-like SAM-binding methyltransferase superfamily. RNA methyltransferase TrmH family.</text>
</comment>
<dbReference type="Pfam" id="PF02082">
    <property type="entry name" value="Rrf2"/>
    <property type="match status" value="1"/>
</dbReference>
<evidence type="ECO:0000256" key="5">
    <source>
        <dbReference type="ARBA" id="ARBA00023125"/>
    </source>
</evidence>
<dbReference type="GO" id="GO:0005829">
    <property type="term" value="C:cytosol"/>
    <property type="evidence" value="ECO:0007669"/>
    <property type="project" value="TreeGrafter"/>
</dbReference>
<dbReference type="InterPro" id="IPR029028">
    <property type="entry name" value="Alpha/beta_knot_MTases"/>
</dbReference>
<dbReference type="Gene3D" id="1.10.10.10">
    <property type="entry name" value="Winged helix-like DNA-binding domain superfamily/Winged helix DNA-binding domain"/>
    <property type="match status" value="1"/>
</dbReference>
<gene>
    <name evidence="7" type="ORF">BBAD15_g347</name>
</gene>
<dbReference type="CDD" id="cd18093">
    <property type="entry name" value="SpoU-like_TrmJ"/>
    <property type="match status" value="1"/>
</dbReference>
<reference evidence="7 8" key="1">
    <citation type="submission" date="2012-10" db="EMBL/GenBank/DDBJ databases">
        <title>Genome sequencing and analysis of entomopathogenic fungi Beauveria bassiana D1-5.</title>
        <authorList>
            <person name="Li Q."/>
            <person name="Wang L."/>
            <person name="Zhang Z."/>
            <person name="Wang Q."/>
            <person name="Ren J."/>
            <person name="Wang M."/>
            <person name="Xu W."/>
            <person name="Wang J."/>
            <person name="Lu Y."/>
            <person name="Du Q."/>
            <person name="Sun Z."/>
        </authorList>
    </citation>
    <scope>NUCLEOTIDE SEQUENCE [LARGE SCALE GENOMIC DNA]</scope>
    <source>
        <strain evidence="7 8">D1-5</strain>
    </source>
</reference>
<dbReference type="InterPro" id="IPR036390">
    <property type="entry name" value="WH_DNA-bd_sf"/>
</dbReference>
<dbReference type="FunFam" id="3.40.1280.10:FF:000006">
    <property type="entry name" value="Uncharacterized tRNA/rRNA methyltransferase HI_0380"/>
    <property type="match status" value="1"/>
</dbReference>
<keyword evidence="5" id="KW-0238">DNA-binding</keyword>
<dbReference type="InterPro" id="IPR036388">
    <property type="entry name" value="WH-like_DNA-bd_sf"/>
</dbReference>
<organism evidence="7 8">
    <name type="scientific">Beauveria bassiana D1-5</name>
    <dbReference type="NCBI Taxonomy" id="1245745"/>
    <lineage>
        <taxon>Eukaryota</taxon>
        <taxon>Fungi</taxon>
        <taxon>Dikarya</taxon>
        <taxon>Ascomycota</taxon>
        <taxon>Pezizomycotina</taxon>
        <taxon>Sordariomycetes</taxon>
        <taxon>Hypocreomycetidae</taxon>
        <taxon>Hypocreales</taxon>
        <taxon>Cordycipitaceae</taxon>
        <taxon>Beauveria</taxon>
    </lineage>
</organism>
<dbReference type="Proteomes" id="UP000030106">
    <property type="component" value="Unassembled WGS sequence"/>
</dbReference>
<evidence type="ECO:0000313" key="8">
    <source>
        <dbReference type="Proteomes" id="UP000030106"/>
    </source>
</evidence>
<keyword evidence="3 7" id="KW-0808">Transferase</keyword>
<dbReference type="SUPFAM" id="SSF75217">
    <property type="entry name" value="alpha/beta knot"/>
    <property type="match status" value="1"/>
</dbReference>
<evidence type="ECO:0000256" key="3">
    <source>
        <dbReference type="ARBA" id="ARBA00022679"/>
    </source>
</evidence>
<dbReference type="NCBIfam" id="NF008110">
    <property type="entry name" value="PRK10857.1"/>
    <property type="match status" value="1"/>
</dbReference>
<dbReference type="NCBIfam" id="TIGR00050">
    <property type="entry name" value="rRNA_methyl_1"/>
    <property type="match status" value="1"/>
</dbReference>
<evidence type="ECO:0000256" key="2">
    <source>
        <dbReference type="ARBA" id="ARBA00022603"/>
    </source>
</evidence>
<dbReference type="GO" id="GO:0002128">
    <property type="term" value="P:tRNA nucleoside ribose methylation"/>
    <property type="evidence" value="ECO:0007669"/>
    <property type="project" value="TreeGrafter"/>
</dbReference>
<dbReference type="FunFam" id="1.10.10.10:FF:000026">
    <property type="entry name" value="HTH-type transcriptional regulator IscR"/>
    <property type="match status" value="1"/>
</dbReference>
<feature type="domain" description="tRNA/rRNA methyltransferase SpoU type" evidence="6">
    <location>
        <begin position="1"/>
        <end position="137"/>
    </location>
</feature>
<name>A0A0A2W0N4_BEABA</name>
<dbReference type="SUPFAM" id="SSF46785">
    <property type="entry name" value="Winged helix' DNA-binding domain"/>
    <property type="match status" value="1"/>
</dbReference>
<dbReference type="Gene3D" id="1.10.8.590">
    <property type="match status" value="1"/>
</dbReference>
<dbReference type="NCBIfam" id="NF011694">
    <property type="entry name" value="PRK15114.1"/>
    <property type="match status" value="1"/>
</dbReference>
<protein>
    <submittedName>
        <fullName evidence="7">tRNA (Cytidine/uridine-2'-O-)-methyltransferase Trm J</fullName>
    </submittedName>
</protein>
<proteinExistence type="inferred from homology"/>
<dbReference type="InterPro" id="IPR000944">
    <property type="entry name" value="Tscrpt_reg_Rrf2"/>
</dbReference>
<keyword evidence="2 7" id="KW-0489">Methyltransferase</keyword>
<comment type="caution">
    <text evidence="7">The sequence shown here is derived from an EMBL/GenBank/DDBJ whole genome shotgun (WGS) entry which is preliminary data.</text>
</comment>
<dbReference type="InterPro" id="IPR004384">
    <property type="entry name" value="RNA_MeTrfase_TrmJ/LasT"/>
</dbReference>
<dbReference type="HOGENOM" id="CLU_765014_0_0_1"/>
<accession>A0A0A2W0N4</accession>
<dbReference type="PANTHER" id="PTHR42786">
    <property type="entry name" value="TRNA/RRNA METHYLTRANSFERASE"/>
    <property type="match status" value="1"/>
</dbReference>
<dbReference type="Gene3D" id="3.40.1280.10">
    <property type="match status" value="1"/>
</dbReference>
<dbReference type="PANTHER" id="PTHR42786:SF2">
    <property type="entry name" value="TRNA (CYTIDINE_URIDINE-2'-O-)-METHYLTRANSFERASE TRMJ"/>
    <property type="match status" value="1"/>
</dbReference>
<evidence type="ECO:0000313" key="7">
    <source>
        <dbReference type="EMBL" id="KGQ13686.1"/>
    </source>
</evidence>
<evidence type="ECO:0000256" key="1">
    <source>
        <dbReference type="ARBA" id="ARBA00007228"/>
    </source>
</evidence>
<dbReference type="InterPro" id="IPR029026">
    <property type="entry name" value="tRNA_m1G_MTases_N"/>
</dbReference>
<dbReference type="AlphaFoldDB" id="A0A0A2W0N4"/>
<dbReference type="EMBL" id="ANFO01000025">
    <property type="protein sequence ID" value="KGQ13686.1"/>
    <property type="molecule type" value="Genomic_DNA"/>
</dbReference>
<sequence length="362" mass="39523">MGSVARAMKTMGLTNLWLVNPLVKPDSQAIALAAGASDVIGDAHIVDTLDEALAGCSLVVGTSARSRTLPWPMLDPRECGLKSISEAQHAPVAIVFGRERVGLTNEELQKCHYHVAIQANPEYSSLNLAMAVQILAYEVRIAWLATQEQPEAPKEEEDAPYPLVDDLERFYVHLEKALQESGFIRPTHPGQVMNRLRRLFTRARPERRYAVTAMLDVALNSESGPVPLADISERQGISLSYLEQLFSRLRKNGLVASVRGPGGGYLLGKDAGSIAVGEVISAVDESVDATRCQGKGGCQGGDKCLTHALWRDLSDRLTGFLNNITLGELVNNQEVLDVADRQHNENHRSTRSQDAIDVKLRA</sequence>
<dbReference type="GO" id="GO:0008173">
    <property type="term" value="F:RNA methyltransferase activity"/>
    <property type="evidence" value="ECO:0007669"/>
    <property type="project" value="InterPro"/>
</dbReference>
<dbReference type="PROSITE" id="PS51197">
    <property type="entry name" value="HTH_RRF2_2"/>
    <property type="match status" value="1"/>
</dbReference>
<evidence type="ECO:0000259" key="6">
    <source>
        <dbReference type="Pfam" id="PF00588"/>
    </source>
</evidence>
<keyword evidence="4" id="KW-0949">S-adenosyl-L-methionine</keyword>
<dbReference type="InterPro" id="IPR030489">
    <property type="entry name" value="TR_Rrf2-type_CS"/>
</dbReference>
<dbReference type="NCBIfam" id="TIGR00738">
    <property type="entry name" value="rrf2_super"/>
    <property type="match status" value="1"/>
</dbReference>
<dbReference type="GO" id="GO:0003723">
    <property type="term" value="F:RNA binding"/>
    <property type="evidence" value="ECO:0007669"/>
    <property type="project" value="InterPro"/>
</dbReference>
<dbReference type="Pfam" id="PF00588">
    <property type="entry name" value="SpoU_methylase"/>
    <property type="match status" value="1"/>
</dbReference>
<dbReference type="GO" id="GO:0003677">
    <property type="term" value="F:DNA binding"/>
    <property type="evidence" value="ECO:0007669"/>
    <property type="project" value="UniProtKB-KW"/>
</dbReference>
<dbReference type="InterPro" id="IPR001537">
    <property type="entry name" value="SpoU_MeTrfase"/>
</dbReference>
<dbReference type="STRING" id="1245745.A0A0A2W0N4"/>
<evidence type="ECO:0000256" key="4">
    <source>
        <dbReference type="ARBA" id="ARBA00022691"/>
    </source>
</evidence>
<dbReference type="PROSITE" id="PS01332">
    <property type="entry name" value="HTH_RRF2_1"/>
    <property type="match status" value="1"/>
</dbReference>